<sequence>MGWVALAVLAGVAAWLLRLLAAPRGLTTALAAALMLGAAGYAWQGRPMQPAARAAGLATTAPTDPGFVGFRSALLGDRHRGALTMADRALAGGDPGAAVRLLIETTQRAPRDAAAWAALGHVLARHDGGQLSPAARFAFSRAIALDPAAPGPPFFLGLAMADAGDLAGARTAWQQALRLTPGDAPYRAVLAERLRILGAIERIAREGRLAR</sequence>
<gene>
    <name evidence="1" type="ORF">FBR43_09475</name>
</gene>
<dbReference type="InterPro" id="IPR011990">
    <property type="entry name" value="TPR-like_helical_dom_sf"/>
</dbReference>
<evidence type="ECO:0000313" key="2">
    <source>
        <dbReference type="Proteomes" id="UP000309138"/>
    </source>
</evidence>
<dbReference type="RefSeq" id="WP_136942908.1">
    <property type="nucleotide sequence ID" value="NZ_SWKR01000002.1"/>
</dbReference>
<dbReference type="AlphaFoldDB" id="A0A4U1L269"/>
<dbReference type="Gene3D" id="1.25.40.10">
    <property type="entry name" value="Tetratricopeptide repeat domain"/>
    <property type="match status" value="1"/>
</dbReference>
<dbReference type="EMBL" id="SWKR01000002">
    <property type="protein sequence ID" value="TKD50961.1"/>
    <property type="molecule type" value="Genomic_DNA"/>
</dbReference>
<keyword evidence="2" id="KW-1185">Reference proteome</keyword>
<comment type="caution">
    <text evidence="1">The sequence shown here is derived from an EMBL/GenBank/DDBJ whole genome shotgun (WGS) entry which is preliminary data.</text>
</comment>
<evidence type="ECO:0000313" key="1">
    <source>
        <dbReference type="EMBL" id="TKD50961.1"/>
    </source>
</evidence>
<name>A0A4U1L269_9SPHN</name>
<evidence type="ECO:0008006" key="3">
    <source>
        <dbReference type="Google" id="ProtNLM"/>
    </source>
</evidence>
<dbReference type="Proteomes" id="UP000309138">
    <property type="component" value="Unassembled WGS sequence"/>
</dbReference>
<reference evidence="1 2" key="1">
    <citation type="submission" date="2019-04" db="EMBL/GenBank/DDBJ databases">
        <authorList>
            <person name="Yang Y."/>
            <person name="Wei D."/>
        </authorList>
    </citation>
    <scope>NUCLEOTIDE SEQUENCE [LARGE SCALE GENOMIC DNA]</scope>
    <source>
        <strain evidence="1 2">L-1-4w-11</strain>
    </source>
</reference>
<organism evidence="1 2">
    <name type="scientific">Sphingomonas baiyangensis</name>
    <dbReference type="NCBI Taxonomy" id="2572576"/>
    <lineage>
        <taxon>Bacteria</taxon>
        <taxon>Pseudomonadati</taxon>
        <taxon>Pseudomonadota</taxon>
        <taxon>Alphaproteobacteria</taxon>
        <taxon>Sphingomonadales</taxon>
        <taxon>Sphingomonadaceae</taxon>
        <taxon>Sphingomonas</taxon>
    </lineage>
</organism>
<accession>A0A4U1L269</accession>
<proteinExistence type="predicted"/>
<dbReference type="OrthoDB" id="7390129at2"/>
<dbReference type="SUPFAM" id="SSF48452">
    <property type="entry name" value="TPR-like"/>
    <property type="match status" value="1"/>
</dbReference>
<protein>
    <recommendedName>
        <fullName evidence="3">Cytochrome c-type biogenesis protein CcmH</fullName>
    </recommendedName>
</protein>